<comment type="subcellular location">
    <subcellularLocation>
        <location evidence="1">Membrane</location>
        <topology evidence="1">Single-pass membrane protein</topology>
    </subcellularLocation>
</comment>
<dbReference type="Proteomes" id="UP000016960">
    <property type="component" value="Unassembled WGS sequence"/>
</dbReference>
<dbReference type="NCBIfam" id="TIGR02532">
    <property type="entry name" value="IV_pilin_GFxxxE"/>
    <property type="match status" value="1"/>
</dbReference>
<evidence type="ECO:0000256" key="5">
    <source>
        <dbReference type="ARBA" id="ARBA00023136"/>
    </source>
</evidence>
<dbReference type="RefSeq" id="WP_022603972.1">
    <property type="nucleotide sequence ID" value="NZ_ASSJ01000004.1"/>
</dbReference>
<evidence type="ECO:0000256" key="2">
    <source>
        <dbReference type="ARBA" id="ARBA00022481"/>
    </source>
</evidence>
<dbReference type="PATRIC" id="fig|582515.4.peg.283"/>
<sequence>MKAQFQAKLLQLLARKSSNKGFTLIELLVVIIIIAILSAIALPNFLNQADKARASEAQANLGVINRAQQAYRLDNPSFAANFDELDSEVIFSNGAGGQAVGTNDAVTNNWTYEILPGTTAAETFAQAAPSGATSSSTLGNWCGRVLQDGTESTIEDNAC</sequence>
<proteinExistence type="predicted"/>
<evidence type="ECO:0000313" key="7">
    <source>
        <dbReference type="EMBL" id="ERN42946.1"/>
    </source>
</evidence>
<keyword evidence="4 6" id="KW-1133">Transmembrane helix</keyword>
<dbReference type="InterPro" id="IPR012902">
    <property type="entry name" value="N_methyl_site"/>
</dbReference>
<evidence type="ECO:0000256" key="1">
    <source>
        <dbReference type="ARBA" id="ARBA00004167"/>
    </source>
</evidence>
<dbReference type="SUPFAM" id="SSF54523">
    <property type="entry name" value="Pili subunits"/>
    <property type="match status" value="1"/>
</dbReference>
<dbReference type="Pfam" id="PF16734">
    <property type="entry name" value="Pilin_GH"/>
    <property type="match status" value="1"/>
</dbReference>
<feature type="transmembrane region" description="Helical" evidence="6">
    <location>
        <begin position="21"/>
        <end position="42"/>
    </location>
</feature>
<dbReference type="InParanoid" id="U5DMP1"/>
<dbReference type="PANTHER" id="PTHR30093:SF44">
    <property type="entry name" value="TYPE II SECRETION SYSTEM CORE PROTEIN G"/>
    <property type="match status" value="1"/>
</dbReference>
<keyword evidence="8" id="KW-1185">Reference proteome</keyword>
<dbReference type="GO" id="GO:0015628">
    <property type="term" value="P:protein secretion by the type II secretion system"/>
    <property type="evidence" value="ECO:0007669"/>
    <property type="project" value="InterPro"/>
</dbReference>
<name>U5DMP1_9CHRO</name>
<gene>
    <name evidence="7" type="ORF">KR51_00002510</name>
</gene>
<comment type="caution">
    <text evidence="7">The sequence shown here is derived from an EMBL/GenBank/DDBJ whole genome shotgun (WGS) entry which is preliminary data.</text>
</comment>
<evidence type="ECO:0000256" key="3">
    <source>
        <dbReference type="ARBA" id="ARBA00022692"/>
    </source>
</evidence>
<dbReference type="AlphaFoldDB" id="U5DMP1"/>
<evidence type="ECO:0000256" key="4">
    <source>
        <dbReference type="ARBA" id="ARBA00022989"/>
    </source>
</evidence>
<reference evidence="7 8" key="1">
    <citation type="submission" date="2013-05" db="EMBL/GenBank/DDBJ databases">
        <title>Draft genome sequence of Rubidibacter lacunae KORDI 51-2.</title>
        <authorList>
            <person name="Choi D.H."/>
            <person name="Noh J.H."/>
            <person name="Kwon K.-K."/>
            <person name="Lee J.-H."/>
            <person name="Ryu J.-Y."/>
        </authorList>
    </citation>
    <scope>NUCLEOTIDE SEQUENCE [LARGE SCALE GENOMIC DNA]</scope>
    <source>
        <strain evidence="7 8">KORDI 51-2</strain>
    </source>
</reference>
<accession>U5DMP1</accession>
<evidence type="ECO:0000256" key="6">
    <source>
        <dbReference type="SAM" id="Phobius"/>
    </source>
</evidence>
<keyword evidence="5 6" id="KW-0472">Membrane</keyword>
<dbReference type="eggNOG" id="COG2165">
    <property type="taxonomic scope" value="Bacteria"/>
</dbReference>
<keyword evidence="2" id="KW-0488">Methylation</keyword>
<dbReference type="PRINTS" id="PR00813">
    <property type="entry name" value="BCTERIALGSPG"/>
</dbReference>
<dbReference type="Gene3D" id="3.30.700.10">
    <property type="entry name" value="Glycoprotein, Type 4 Pilin"/>
    <property type="match status" value="1"/>
</dbReference>
<dbReference type="InterPro" id="IPR031975">
    <property type="entry name" value="Pilin_GH"/>
</dbReference>
<evidence type="ECO:0000313" key="8">
    <source>
        <dbReference type="Proteomes" id="UP000016960"/>
    </source>
</evidence>
<protein>
    <submittedName>
        <fullName evidence="7">Prepilin-type N-terminal cleavage/methylation domain protein</fullName>
    </submittedName>
</protein>
<dbReference type="PROSITE" id="PS00409">
    <property type="entry name" value="PROKAR_NTER_METHYL"/>
    <property type="match status" value="1"/>
</dbReference>
<dbReference type="PANTHER" id="PTHR30093">
    <property type="entry name" value="GENERAL SECRETION PATHWAY PROTEIN G"/>
    <property type="match status" value="1"/>
</dbReference>
<dbReference type="STRING" id="582515.KR51_00002510"/>
<dbReference type="InterPro" id="IPR000983">
    <property type="entry name" value="Bac_GSPG_pilin"/>
</dbReference>
<dbReference type="GO" id="GO:0016020">
    <property type="term" value="C:membrane"/>
    <property type="evidence" value="ECO:0007669"/>
    <property type="project" value="UniProtKB-SubCell"/>
</dbReference>
<dbReference type="InterPro" id="IPR045584">
    <property type="entry name" value="Pilin-like"/>
</dbReference>
<dbReference type="Pfam" id="PF07963">
    <property type="entry name" value="N_methyl"/>
    <property type="match status" value="1"/>
</dbReference>
<dbReference type="OrthoDB" id="467711at2"/>
<dbReference type="GO" id="GO:0015627">
    <property type="term" value="C:type II protein secretion system complex"/>
    <property type="evidence" value="ECO:0007669"/>
    <property type="project" value="InterPro"/>
</dbReference>
<organism evidence="7 8">
    <name type="scientific">Rubidibacter lacunae KORDI 51-2</name>
    <dbReference type="NCBI Taxonomy" id="582515"/>
    <lineage>
        <taxon>Bacteria</taxon>
        <taxon>Bacillati</taxon>
        <taxon>Cyanobacteriota</taxon>
        <taxon>Cyanophyceae</taxon>
        <taxon>Oscillatoriophycideae</taxon>
        <taxon>Chroococcales</taxon>
        <taxon>Aphanothecaceae</taxon>
        <taxon>Rubidibacter</taxon>
    </lineage>
</organism>
<dbReference type="EMBL" id="ASSJ01000004">
    <property type="protein sequence ID" value="ERN42946.1"/>
    <property type="molecule type" value="Genomic_DNA"/>
</dbReference>
<keyword evidence="3 6" id="KW-0812">Transmembrane</keyword>